<evidence type="ECO:0000313" key="4">
    <source>
        <dbReference type="Proteomes" id="UP000192374"/>
    </source>
</evidence>
<evidence type="ECO:0008006" key="5">
    <source>
        <dbReference type="Google" id="ProtNLM"/>
    </source>
</evidence>
<dbReference type="EMBL" id="MVIC01000001">
    <property type="protein sequence ID" value="ORB18733.1"/>
    <property type="molecule type" value="Genomic_DNA"/>
</dbReference>
<evidence type="ECO:0000256" key="1">
    <source>
        <dbReference type="SAM" id="MobiDB-lite"/>
    </source>
</evidence>
<keyword evidence="2" id="KW-0732">Signal</keyword>
<reference evidence="3 4" key="1">
    <citation type="submission" date="2017-02" db="EMBL/GenBank/DDBJ databases">
        <title>The new phylogeny of genus Mycobacterium.</title>
        <authorList>
            <person name="Tortoli E."/>
            <person name="Trovato A."/>
            <person name="Cirillo D.M."/>
        </authorList>
    </citation>
    <scope>NUCLEOTIDE SEQUENCE [LARGE SCALE GENOMIC DNA]</scope>
    <source>
        <strain evidence="3 4">DSM 45145</strain>
    </source>
</reference>
<gene>
    <name evidence="3" type="ORF">BST37_00815</name>
</gene>
<protein>
    <recommendedName>
        <fullName evidence="5">PE-PGRS family protein</fullName>
    </recommendedName>
</protein>
<feature type="signal peptide" evidence="2">
    <location>
        <begin position="1"/>
        <end position="30"/>
    </location>
</feature>
<evidence type="ECO:0000256" key="2">
    <source>
        <dbReference type="SAM" id="SignalP"/>
    </source>
</evidence>
<accession>A0ABX3TB83</accession>
<proteinExistence type="predicted"/>
<dbReference type="Proteomes" id="UP000192374">
    <property type="component" value="Unassembled WGS sequence"/>
</dbReference>
<evidence type="ECO:0000313" key="3">
    <source>
        <dbReference type="EMBL" id="ORB18733.1"/>
    </source>
</evidence>
<feature type="compositionally biased region" description="Gly residues" evidence="1">
    <location>
        <begin position="62"/>
        <end position="101"/>
    </location>
</feature>
<comment type="caution">
    <text evidence="3">The sequence shown here is derived from an EMBL/GenBank/DDBJ whole genome shotgun (WGS) entry which is preliminary data.</text>
</comment>
<keyword evidence="4" id="KW-1185">Reference proteome</keyword>
<feature type="region of interest" description="Disordered" evidence="1">
    <location>
        <begin position="39"/>
        <end position="101"/>
    </location>
</feature>
<organism evidence="3 4">
    <name type="scientific">Mycobacterium noviomagense</name>
    <dbReference type="NCBI Taxonomy" id="459858"/>
    <lineage>
        <taxon>Bacteria</taxon>
        <taxon>Bacillati</taxon>
        <taxon>Actinomycetota</taxon>
        <taxon>Actinomycetes</taxon>
        <taxon>Mycobacteriales</taxon>
        <taxon>Mycobacteriaceae</taxon>
        <taxon>Mycobacterium</taxon>
    </lineage>
</organism>
<name>A0ABX3TB83_9MYCO</name>
<feature type="compositionally biased region" description="Low complexity" evidence="1">
    <location>
        <begin position="46"/>
        <end position="56"/>
    </location>
</feature>
<feature type="chain" id="PRO_5045264833" description="PE-PGRS family protein" evidence="2">
    <location>
        <begin position="31"/>
        <end position="101"/>
    </location>
</feature>
<sequence>MRKTTRFAAVTIMTAGLGLSGLGVASGIQAQTPFPSYPCNPGDDWNPGNGPYCNNPGPGPNGPGGYNNGGGVGGPGGQGDNGAGGRQTGGGHDGGGGGGGH</sequence>